<accession>A0A1V2H8P3</accession>
<dbReference type="Pfam" id="PF00512">
    <property type="entry name" value="HisKA"/>
    <property type="match status" value="1"/>
</dbReference>
<feature type="domain" description="Histidine kinase" evidence="6">
    <location>
        <begin position="190"/>
        <end position="420"/>
    </location>
</feature>
<dbReference type="EC" id="2.7.13.3" evidence="2"/>
<sequence>MGETGETRRPPGGRLPMPDSERARRRRSRPPEQAAPEPEAMSRPAPPRYREIFHAAIETTRMPMVVTDAQAEGHPIIYANNAFLRMTGYDPAEVLGRNCRFLQGPETDRAVLGQLRRAIAEEREIALEILNYRKNGSSFWNALFVSPVYDEQGELAYYFGSQLDVSRRRDAEDALRQAQKMEALGQLTGGIAHDFNNLLQVMQGYLELIAVGLDKPEPERERLKRALEHVRGAANRAGQLTQQLLAFARKQQLDGRPLSLNSLVEGMRDLAGRTLGDAVALRLRPGSGLWACRLDPTQAELALLNLLINARDAMVPGRGAEVGIATANLELDAPGAAQFNTELKPGPYVLLEVSDNGCGMAPAVMARVLDPFFTTKEEGKGTGLGLSMVYGFVRQSGGGLRLRSVEGEGTVLQLVFPALAEEARPAAPRSLPAVESQGHETILLVEDRADVAGLAQEILEDFGYRVLRAAEAEEALAVLDGAQGIDLLFSDLVMPGRMNGVMLAREARRRRPRLKVLLTTGYAEAATAEGQDGRPLEFEVIGKPYGRLELSRKVRLILDGPNGVS</sequence>
<proteinExistence type="predicted"/>
<dbReference type="SUPFAM" id="SSF47384">
    <property type="entry name" value="Homodimeric domain of signal transducing histidine kinase"/>
    <property type="match status" value="1"/>
</dbReference>
<dbReference type="NCBIfam" id="TIGR00229">
    <property type="entry name" value="sensory_box"/>
    <property type="match status" value="1"/>
</dbReference>
<dbReference type="InterPro" id="IPR036890">
    <property type="entry name" value="HATPase_C_sf"/>
</dbReference>
<dbReference type="Pfam" id="PF13426">
    <property type="entry name" value="PAS_9"/>
    <property type="match status" value="1"/>
</dbReference>
<dbReference type="SMART" id="SM00448">
    <property type="entry name" value="REC"/>
    <property type="match status" value="1"/>
</dbReference>
<dbReference type="SUPFAM" id="SSF52172">
    <property type="entry name" value="CheY-like"/>
    <property type="match status" value="1"/>
</dbReference>
<dbReference type="InterPro" id="IPR011006">
    <property type="entry name" value="CheY-like_superfamily"/>
</dbReference>
<evidence type="ECO:0000259" key="9">
    <source>
        <dbReference type="PROSITE" id="PS50113"/>
    </source>
</evidence>
<evidence type="ECO:0000256" key="4">
    <source>
        <dbReference type="PROSITE-ProRule" id="PRU00169"/>
    </source>
</evidence>
<dbReference type="InterPro" id="IPR036097">
    <property type="entry name" value="HisK_dim/P_sf"/>
</dbReference>
<evidence type="ECO:0000313" key="11">
    <source>
        <dbReference type="Proteomes" id="UP000188879"/>
    </source>
</evidence>
<reference evidence="10 11" key="1">
    <citation type="submission" date="2016-10" db="EMBL/GenBank/DDBJ databases">
        <title>Draft Genome sequence of Roseomonas sp. strain M3.</title>
        <authorList>
            <person name="Subhash Y."/>
            <person name="Lee S."/>
        </authorList>
    </citation>
    <scope>NUCLEOTIDE SEQUENCE [LARGE SCALE GENOMIC DNA]</scope>
    <source>
        <strain evidence="10 11">M3</strain>
    </source>
</reference>
<dbReference type="PANTHER" id="PTHR43065:SF42">
    <property type="entry name" value="TWO-COMPONENT SENSOR PPRA"/>
    <property type="match status" value="1"/>
</dbReference>
<dbReference type="SUPFAM" id="SSF55874">
    <property type="entry name" value="ATPase domain of HSP90 chaperone/DNA topoisomerase II/histidine kinase"/>
    <property type="match status" value="1"/>
</dbReference>
<dbReference type="InterPro" id="IPR000700">
    <property type="entry name" value="PAS-assoc_C"/>
</dbReference>
<dbReference type="InterPro" id="IPR001789">
    <property type="entry name" value="Sig_transdc_resp-reg_receiver"/>
</dbReference>
<feature type="domain" description="Response regulatory" evidence="7">
    <location>
        <begin position="441"/>
        <end position="558"/>
    </location>
</feature>
<dbReference type="NCBIfam" id="NF010076">
    <property type="entry name" value="PRK13557.1"/>
    <property type="match status" value="1"/>
</dbReference>
<dbReference type="Gene3D" id="3.30.450.20">
    <property type="entry name" value="PAS domain"/>
    <property type="match status" value="1"/>
</dbReference>
<evidence type="ECO:0000313" key="10">
    <source>
        <dbReference type="EMBL" id="ONG58719.1"/>
    </source>
</evidence>
<dbReference type="PROSITE" id="PS50112">
    <property type="entry name" value="PAS"/>
    <property type="match status" value="1"/>
</dbReference>
<protein>
    <recommendedName>
        <fullName evidence="2">histidine kinase</fullName>
        <ecNumber evidence="2">2.7.13.3</ecNumber>
    </recommendedName>
</protein>
<dbReference type="InterPro" id="IPR001610">
    <property type="entry name" value="PAC"/>
</dbReference>
<keyword evidence="10" id="KW-0418">Kinase</keyword>
<evidence type="ECO:0000259" key="8">
    <source>
        <dbReference type="PROSITE" id="PS50112"/>
    </source>
</evidence>
<dbReference type="CDD" id="cd00130">
    <property type="entry name" value="PAS"/>
    <property type="match status" value="1"/>
</dbReference>
<evidence type="ECO:0000259" key="7">
    <source>
        <dbReference type="PROSITE" id="PS50110"/>
    </source>
</evidence>
<dbReference type="Proteomes" id="UP000188879">
    <property type="component" value="Unassembled WGS sequence"/>
</dbReference>
<dbReference type="InterPro" id="IPR005467">
    <property type="entry name" value="His_kinase_dom"/>
</dbReference>
<dbReference type="InterPro" id="IPR000014">
    <property type="entry name" value="PAS"/>
</dbReference>
<dbReference type="SUPFAM" id="SSF55785">
    <property type="entry name" value="PYP-like sensor domain (PAS domain)"/>
    <property type="match status" value="1"/>
</dbReference>
<evidence type="ECO:0000256" key="3">
    <source>
        <dbReference type="ARBA" id="ARBA00022553"/>
    </source>
</evidence>
<dbReference type="PROSITE" id="PS50110">
    <property type="entry name" value="RESPONSE_REGULATORY"/>
    <property type="match status" value="1"/>
</dbReference>
<evidence type="ECO:0000256" key="5">
    <source>
        <dbReference type="SAM" id="MobiDB-lite"/>
    </source>
</evidence>
<dbReference type="InterPro" id="IPR003594">
    <property type="entry name" value="HATPase_dom"/>
</dbReference>
<dbReference type="InterPro" id="IPR004358">
    <property type="entry name" value="Sig_transdc_His_kin-like_C"/>
</dbReference>
<dbReference type="CDD" id="cd00082">
    <property type="entry name" value="HisKA"/>
    <property type="match status" value="1"/>
</dbReference>
<keyword evidence="11" id="KW-1185">Reference proteome</keyword>
<dbReference type="PROSITE" id="PS50113">
    <property type="entry name" value="PAC"/>
    <property type="match status" value="1"/>
</dbReference>
<comment type="catalytic activity">
    <reaction evidence="1">
        <text>ATP + protein L-histidine = ADP + protein N-phospho-L-histidine.</text>
        <dbReference type="EC" id="2.7.13.3"/>
    </reaction>
</comment>
<dbReference type="SMART" id="SM00086">
    <property type="entry name" value="PAC"/>
    <property type="match status" value="1"/>
</dbReference>
<comment type="caution">
    <text evidence="10">The sequence shown here is derived from an EMBL/GenBank/DDBJ whole genome shotgun (WGS) entry which is preliminary data.</text>
</comment>
<dbReference type="PANTHER" id="PTHR43065">
    <property type="entry name" value="SENSOR HISTIDINE KINASE"/>
    <property type="match status" value="1"/>
</dbReference>
<dbReference type="PROSITE" id="PS50109">
    <property type="entry name" value="HIS_KIN"/>
    <property type="match status" value="1"/>
</dbReference>
<dbReference type="GO" id="GO:0000155">
    <property type="term" value="F:phosphorelay sensor kinase activity"/>
    <property type="evidence" value="ECO:0007669"/>
    <property type="project" value="InterPro"/>
</dbReference>
<feature type="domain" description="PAS" evidence="8">
    <location>
        <begin position="49"/>
        <end position="122"/>
    </location>
</feature>
<dbReference type="OrthoDB" id="9796100at2"/>
<evidence type="ECO:0000259" key="6">
    <source>
        <dbReference type="PROSITE" id="PS50109"/>
    </source>
</evidence>
<dbReference type="InterPro" id="IPR035965">
    <property type="entry name" value="PAS-like_dom_sf"/>
</dbReference>
<dbReference type="Gene3D" id="3.30.565.10">
    <property type="entry name" value="Histidine kinase-like ATPase, C-terminal domain"/>
    <property type="match status" value="1"/>
</dbReference>
<evidence type="ECO:0000256" key="2">
    <source>
        <dbReference type="ARBA" id="ARBA00012438"/>
    </source>
</evidence>
<dbReference type="SMART" id="SM00091">
    <property type="entry name" value="PAS"/>
    <property type="match status" value="1"/>
</dbReference>
<keyword evidence="3 4" id="KW-0597">Phosphoprotein</keyword>
<name>A0A1V2H8P3_9PROT</name>
<dbReference type="AlphaFoldDB" id="A0A1V2H8P3"/>
<evidence type="ECO:0000256" key="1">
    <source>
        <dbReference type="ARBA" id="ARBA00000085"/>
    </source>
</evidence>
<dbReference type="SMART" id="SM00388">
    <property type="entry name" value="HisKA"/>
    <property type="match status" value="1"/>
</dbReference>
<dbReference type="Gene3D" id="3.40.50.2300">
    <property type="match status" value="1"/>
</dbReference>
<feature type="modified residue" description="4-aspartylphosphate" evidence="4">
    <location>
        <position position="491"/>
    </location>
</feature>
<gene>
    <name evidence="10" type="ORF">BKE38_02370</name>
</gene>
<dbReference type="Pfam" id="PF02518">
    <property type="entry name" value="HATPase_c"/>
    <property type="match status" value="1"/>
</dbReference>
<organism evidence="10 11">
    <name type="scientific">Teichococcus deserti</name>
    <dbReference type="NCBI Taxonomy" id="1817963"/>
    <lineage>
        <taxon>Bacteria</taxon>
        <taxon>Pseudomonadati</taxon>
        <taxon>Pseudomonadota</taxon>
        <taxon>Alphaproteobacteria</taxon>
        <taxon>Acetobacterales</taxon>
        <taxon>Roseomonadaceae</taxon>
        <taxon>Roseomonas</taxon>
    </lineage>
</organism>
<feature type="domain" description="PAC" evidence="9">
    <location>
        <begin position="123"/>
        <end position="177"/>
    </location>
</feature>
<dbReference type="InterPro" id="IPR003661">
    <property type="entry name" value="HisK_dim/P_dom"/>
</dbReference>
<keyword evidence="10" id="KW-0808">Transferase</keyword>
<dbReference type="PRINTS" id="PR00344">
    <property type="entry name" value="BCTRLSENSOR"/>
</dbReference>
<dbReference type="EMBL" id="MLCO01000015">
    <property type="protein sequence ID" value="ONG58719.1"/>
    <property type="molecule type" value="Genomic_DNA"/>
</dbReference>
<dbReference type="Pfam" id="PF00072">
    <property type="entry name" value="Response_reg"/>
    <property type="match status" value="1"/>
</dbReference>
<dbReference type="Gene3D" id="1.10.287.130">
    <property type="match status" value="1"/>
</dbReference>
<dbReference type="SMART" id="SM00387">
    <property type="entry name" value="HATPase_c"/>
    <property type="match status" value="1"/>
</dbReference>
<feature type="region of interest" description="Disordered" evidence="5">
    <location>
        <begin position="1"/>
        <end position="48"/>
    </location>
</feature>